<protein>
    <submittedName>
        <fullName evidence="9">Membrane progestin receptor alpha-B</fullName>
    </submittedName>
</protein>
<feature type="chain" id="PRO_5023068468" evidence="8">
    <location>
        <begin position="16"/>
        <end position="374"/>
    </location>
</feature>
<dbReference type="PANTHER" id="PTHR20855:SF96">
    <property type="entry name" value="PROGESTIN AND ADIPOQ RECEPTOR FAMILY MEMBER VII, A"/>
    <property type="match status" value="1"/>
</dbReference>
<feature type="binding site" evidence="6">
    <location>
        <position position="306"/>
    </location>
    <ligand>
        <name>Zn(2+)</name>
        <dbReference type="ChEBI" id="CHEBI:29105"/>
    </ligand>
</feature>
<keyword evidence="4 7" id="KW-1133">Transmembrane helix</keyword>
<sequence length="374" mass="43154">MDCLFSINLVFLVDALEITTATVMEKIGRPSMQQVRRVPQTFAEAMPRMPDTLTDKEVPHFFRERYVHSGYRPLHRSWQYYFWSLLQCHNETINVWTHLLGALLVLTWTAQLTETVDFINDPHSWALLILLSSSAAYMTFSALAHLLAAKSEVCHYAFFFLDYVGVAMYQYGSAVAHYYYAIEESWHEQVKGLFMPVASLLCCLSCFCCCYGTYWNYSLPQGVWKVSKVVPSAIAYIWDSSPVFHRISLWLLSWTWSDSRSTSATIFHFGQVVFFLSSVFFFAQPLPQCWFPGHCDFLGQGHQIFHVLLVLCTLCQIQASYLDYLNRQIIYSHFHADGEPLLFVFLYVLTLVTCALIAIYILANVKTLLRGKMK</sequence>
<organism evidence="9 10">
    <name type="scientific">Triplophysa tibetana</name>
    <dbReference type="NCBI Taxonomy" id="1572043"/>
    <lineage>
        <taxon>Eukaryota</taxon>
        <taxon>Metazoa</taxon>
        <taxon>Chordata</taxon>
        <taxon>Craniata</taxon>
        <taxon>Vertebrata</taxon>
        <taxon>Euteleostomi</taxon>
        <taxon>Actinopterygii</taxon>
        <taxon>Neopterygii</taxon>
        <taxon>Teleostei</taxon>
        <taxon>Ostariophysi</taxon>
        <taxon>Cypriniformes</taxon>
        <taxon>Nemacheilidae</taxon>
        <taxon>Triplophysa</taxon>
    </lineage>
</organism>
<feature type="transmembrane region" description="Helical" evidence="7">
    <location>
        <begin position="93"/>
        <end position="113"/>
    </location>
</feature>
<keyword evidence="3 7" id="KW-0812">Transmembrane</keyword>
<dbReference type="Proteomes" id="UP000324632">
    <property type="component" value="Chromosome 16"/>
</dbReference>
<feature type="binding site" evidence="6">
    <location>
        <position position="302"/>
    </location>
    <ligand>
        <name>Zn(2+)</name>
        <dbReference type="ChEBI" id="CHEBI:29105"/>
    </ligand>
</feature>
<evidence type="ECO:0000256" key="6">
    <source>
        <dbReference type="PIRSR" id="PIRSR604254-1"/>
    </source>
</evidence>
<evidence type="ECO:0000256" key="5">
    <source>
        <dbReference type="ARBA" id="ARBA00023136"/>
    </source>
</evidence>
<gene>
    <name evidence="9" type="ORF">E1301_Tti012993</name>
</gene>
<evidence type="ECO:0000256" key="8">
    <source>
        <dbReference type="SAM" id="SignalP"/>
    </source>
</evidence>
<comment type="similarity">
    <text evidence="2">Belongs to the ADIPOR family.</text>
</comment>
<evidence type="ECO:0000256" key="7">
    <source>
        <dbReference type="SAM" id="Phobius"/>
    </source>
</evidence>
<feature type="transmembrane region" description="Helical" evidence="7">
    <location>
        <begin position="160"/>
        <end position="181"/>
    </location>
</feature>
<keyword evidence="8" id="KW-0732">Signal</keyword>
<feature type="transmembrane region" description="Helical" evidence="7">
    <location>
        <begin position="193"/>
        <end position="217"/>
    </location>
</feature>
<evidence type="ECO:0000256" key="1">
    <source>
        <dbReference type="ARBA" id="ARBA00004141"/>
    </source>
</evidence>
<dbReference type="GO" id="GO:0005886">
    <property type="term" value="C:plasma membrane"/>
    <property type="evidence" value="ECO:0007669"/>
    <property type="project" value="TreeGrafter"/>
</dbReference>
<comment type="subcellular location">
    <subcellularLocation>
        <location evidence="1">Membrane</location>
        <topology evidence="1">Multi-pass membrane protein</topology>
    </subcellularLocation>
</comment>
<reference evidence="9 10" key="1">
    <citation type="journal article" date="2019" name="Mol. Ecol. Resour.">
        <title>Chromosome-level genome assembly of Triplophysa tibetana, a fish adapted to the harsh high-altitude environment of the Tibetan Plateau.</title>
        <authorList>
            <person name="Yang X."/>
            <person name="Liu H."/>
            <person name="Ma Z."/>
            <person name="Zou Y."/>
            <person name="Zou M."/>
            <person name="Mao Y."/>
            <person name="Li X."/>
            <person name="Wang H."/>
            <person name="Chen T."/>
            <person name="Wang W."/>
            <person name="Yang R."/>
        </authorList>
    </citation>
    <scope>NUCLEOTIDE SEQUENCE [LARGE SCALE GENOMIC DNA]</scope>
    <source>
        <strain evidence="9">TTIB1903HZAU</strain>
        <tissue evidence="9">Muscle</tissue>
    </source>
</reference>
<name>A0A5A9NKZ7_9TELE</name>
<feature type="transmembrane region" description="Helical" evidence="7">
    <location>
        <begin position="341"/>
        <end position="363"/>
    </location>
</feature>
<keyword evidence="6" id="KW-0862">Zinc</keyword>
<dbReference type="GO" id="GO:0003707">
    <property type="term" value="F:nuclear steroid receptor activity"/>
    <property type="evidence" value="ECO:0007669"/>
    <property type="project" value="TreeGrafter"/>
</dbReference>
<dbReference type="Pfam" id="PF03006">
    <property type="entry name" value="HlyIII"/>
    <property type="match status" value="1"/>
</dbReference>
<dbReference type="GO" id="GO:0005496">
    <property type="term" value="F:steroid binding"/>
    <property type="evidence" value="ECO:0007669"/>
    <property type="project" value="TreeGrafter"/>
</dbReference>
<dbReference type="InterPro" id="IPR004254">
    <property type="entry name" value="AdipoR/HlyIII-related"/>
</dbReference>
<evidence type="ECO:0000256" key="3">
    <source>
        <dbReference type="ARBA" id="ARBA00022692"/>
    </source>
</evidence>
<keyword evidence="10" id="KW-1185">Reference proteome</keyword>
<comment type="caution">
    <text evidence="9">The sequence shown here is derived from an EMBL/GenBank/DDBJ whole genome shotgun (WGS) entry which is preliminary data.</text>
</comment>
<dbReference type="EMBL" id="SOYY01000016">
    <property type="protein sequence ID" value="KAA0710684.1"/>
    <property type="molecule type" value="Genomic_DNA"/>
</dbReference>
<accession>A0A5A9NKZ7</accession>
<keyword evidence="6" id="KW-0479">Metal-binding</keyword>
<feature type="transmembrane region" description="Helical" evidence="7">
    <location>
        <begin position="125"/>
        <end position="148"/>
    </location>
</feature>
<feature type="binding site" evidence="6">
    <location>
        <position position="145"/>
    </location>
    <ligand>
        <name>Zn(2+)</name>
        <dbReference type="ChEBI" id="CHEBI:29105"/>
    </ligand>
</feature>
<feature type="signal peptide" evidence="8">
    <location>
        <begin position="1"/>
        <end position="15"/>
    </location>
</feature>
<dbReference type="AlphaFoldDB" id="A0A5A9NKZ7"/>
<dbReference type="GO" id="GO:0046872">
    <property type="term" value="F:metal ion binding"/>
    <property type="evidence" value="ECO:0007669"/>
    <property type="project" value="UniProtKB-KW"/>
</dbReference>
<feature type="transmembrane region" description="Helical" evidence="7">
    <location>
        <begin position="264"/>
        <end position="283"/>
    </location>
</feature>
<keyword evidence="5 7" id="KW-0472">Membrane</keyword>
<dbReference type="PANTHER" id="PTHR20855">
    <property type="entry name" value="ADIPOR/PROGESTIN RECEPTOR-RELATED"/>
    <property type="match status" value="1"/>
</dbReference>
<evidence type="ECO:0000313" key="9">
    <source>
        <dbReference type="EMBL" id="KAA0710684.1"/>
    </source>
</evidence>
<evidence type="ECO:0000256" key="2">
    <source>
        <dbReference type="ARBA" id="ARBA00007018"/>
    </source>
</evidence>
<keyword evidence="9" id="KW-0675">Receptor</keyword>
<evidence type="ECO:0000256" key="4">
    <source>
        <dbReference type="ARBA" id="ARBA00022989"/>
    </source>
</evidence>
<proteinExistence type="inferred from homology"/>
<evidence type="ECO:0000313" key="10">
    <source>
        <dbReference type="Proteomes" id="UP000324632"/>
    </source>
</evidence>